<evidence type="ECO:0000313" key="1">
    <source>
        <dbReference type="EMBL" id="GAB88540.1"/>
    </source>
</evidence>
<protein>
    <submittedName>
        <fullName evidence="1">Uncharacterized protein</fullName>
    </submittedName>
</protein>
<dbReference type="SUPFAM" id="SSF53474">
    <property type="entry name" value="alpha/beta-Hydrolases"/>
    <property type="match status" value="1"/>
</dbReference>
<dbReference type="Proteomes" id="UP000008363">
    <property type="component" value="Unassembled WGS sequence"/>
</dbReference>
<accession>K6VNP6</accession>
<name>K6VNP6_9ACTN</name>
<evidence type="ECO:0000313" key="2">
    <source>
        <dbReference type="Proteomes" id="UP000008363"/>
    </source>
</evidence>
<keyword evidence="2" id="KW-1185">Reference proteome</keyword>
<dbReference type="AlphaFoldDB" id="K6VNP6"/>
<dbReference type="EMBL" id="BAHC01000028">
    <property type="protein sequence ID" value="GAB88540.1"/>
    <property type="molecule type" value="Genomic_DNA"/>
</dbReference>
<gene>
    <name evidence="1" type="ORF">GORHZ_028_00040</name>
</gene>
<dbReference type="eggNOG" id="ENOG50341F4">
    <property type="taxonomic scope" value="Bacteria"/>
</dbReference>
<organism evidence="1 2">
    <name type="scientific">Gordonia rhizosphera NBRC 16068</name>
    <dbReference type="NCBI Taxonomy" id="1108045"/>
    <lineage>
        <taxon>Bacteria</taxon>
        <taxon>Bacillati</taxon>
        <taxon>Actinomycetota</taxon>
        <taxon>Actinomycetes</taxon>
        <taxon>Mycobacteriales</taxon>
        <taxon>Gordoniaceae</taxon>
        <taxon>Gordonia</taxon>
    </lineage>
</organism>
<proteinExistence type="predicted"/>
<dbReference type="Gene3D" id="3.40.50.1820">
    <property type="entry name" value="alpha/beta hydrolase"/>
    <property type="match status" value="1"/>
</dbReference>
<comment type="caution">
    <text evidence="1">The sequence shown here is derived from an EMBL/GenBank/DDBJ whole genome shotgun (WGS) entry which is preliminary data.</text>
</comment>
<sequence>MTAATLWWDDGARTAVESGAPTHVFAADHDVAEAIRLAVAHPDVVLSLILAEPAAFPADVADLLAEVSVPTLVLASAPSADADLTAAQQLAGEIDNGVFVVIDGAPKPVHTERRESFTEWSSSFVAIAEGLAARDGKLLTPPTPLIEGALR</sequence>
<dbReference type="RefSeq" id="WP_006330035.1">
    <property type="nucleotide sequence ID" value="NZ_BAHC01000028.1"/>
</dbReference>
<dbReference type="InterPro" id="IPR029058">
    <property type="entry name" value="AB_hydrolase_fold"/>
</dbReference>
<dbReference type="OrthoDB" id="3838038at2"/>
<dbReference type="STRING" id="1108045.GORHZ_028_00040"/>
<reference evidence="1 2" key="1">
    <citation type="submission" date="2012-08" db="EMBL/GenBank/DDBJ databases">
        <title>Whole genome shotgun sequence of Gordonia rhizosphera NBRC 16068.</title>
        <authorList>
            <person name="Takarada H."/>
            <person name="Isaki S."/>
            <person name="Hosoyama A."/>
            <person name="Tsuchikane K."/>
            <person name="Katsumata H."/>
            <person name="Baba S."/>
            <person name="Ohji S."/>
            <person name="Yamazaki S."/>
            <person name="Fujita N."/>
        </authorList>
    </citation>
    <scope>NUCLEOTIDE SEQUENCE [LARGE SCALE GENOMIC DNA]</scope>
    <source>
        <strain evidence="1 2">NBRC 16068</strain>
    </source>
</reference>